<feature type="chain" id="PRO_5030575099" description="Secreted protein" evidence="1">
    <location>
        <begin position="23"/>
        <end position="253"/>
    </location>
</feature>
<name>A0A7R8YUS0_HERIL</name>
<protein>
    <recommendedName>
        <fullName evidence="4">Secreted protein</fullName>
    </recommendedName>
</protein>
<keyword evidence="3" id="KW-1185">Reference proteome</keyword>
<evidence type="ECO:0000256" key="1">
    <source>
        <dbReference type="SAM" id="SignalP"/>
    </source>
</evidence>
<dbReference type="Proteomes" id="UP000594454">
    <property type="component" value="Chromosome 3"/>
</dbReference>
<reference evidence="2 3" key="1">
    <citation type="submission" date="2020-11" db="EMBL/GenBank/DDBJ databases">
        <authorList>
            <person name="Wallbank WR R."/>
            <person name="Pardo Diaz C."/>
            <person name="Kozak K."/>
            <person name="Martin S."/>
            <person name="Jiggins C."/>
            <person name="Moest M."/>
            <person name="Warren A I."/>
            <person name="Generalovic N T."/>
            <person name="Byers J.R.P. K."/>
            <person name="Montejo-Kovacevich G."/>
            <person name="Yen C E."/>
        </authorList>
    </citation>
    <scope>NUCLEOTIDE SEQUENCE [LARGE SCALE GENOMIC DNA]</scope>
</reference>
<evidence type="ECO:0000313" key="2">
    <source>
        <dbReference type="EMBL" id="CAD7085564.1"/>
    </source>
</evidence>
<dbReference type="AlphaFoldDB" id="A0A7R8YUS0"/>
<organism evidence="2 3">
    <name type="scientific">Hermetia illucens</name>
    <name type="common">Black soldier fly</name>
    <dbReference type="NCBI Taxonomy" id="343691"/>
    <lineage>
        <taxon>Eukaryota</taxon>
        <taxon>Metazoa</taxon>
        <taxon>Ecdysozoa</taxon>
        <taxon>Arthropoda</taxon>
        <taxon>Hexapoda</taxon>
        <taxon>Insecta</taxon>
        <taxon>Pterygota</taxon>
        <taxon>Neoptera</taxon>
        <taxon>Endopterygota</taxon>
        <taxon>Diptera</taxon>
        <taxon>Brachycera</taxon>
        <taxon>Stratiomyomorpha</taxon>
        <taxon>Stratiomyidae</taxon>
        <taxon>Hermetiinae</taxon>
        <taxon>Hermetia</taxon>
    </lineage>
</organism>
<feature type="signal peptide" evidence="1">
    <location>
        <begin position="1"/>
        <end position="22"/>
    </location>
</feature>
<gene>
    <name evidence="2" type="ORF">HERILL_LOCUS8396</name>
</gene>
<proteinExistence type="predicted"/>
<evidence type="ECO:0008006" key="4">
    <source>
        <dbReference type="Google" id="ProtNLM"/>
    </source>
</evidence>
<dbReference type="InParanoid" id="A0A7R8YUS0"/>
<evidence type="ECO:0000313" key="3">
    <source>
        <dbReference type="Proteomes" id="UP000594454"/>
    </source>
</evidence>
<dbReference type="OrthoDB" id="10473501at2759"/>
<sequence length="253" mass="27623">MTAAIFIFTSIILVLFHGQSVAGQQQAGNVTVDQQNEILNNSKTVMESVFLPIFGWTDSMDTLVSCLVSLLEMATVSAPTTGIANAEVSASIENFKTVIQRLIGELQTAANELKLRVEALRMGMQTCQDTLNQSIEKIRTVGKCTLKQLYVLANQIRNCTFRALTASKSEVAIIQDGISDTYLELHNIHMRMAHCTLMNPKNAVPCIEVLTTELPDIIDSVRADIPGADVAKTLEGINRCSTKISQNVDTMCA</sequence>
<keyword evidence="1" id="KW-0732">Signal</keyword>
<accession>A0A7R8YUS0</accession>
<dbReference type="EMBL" id="LR899011">
    <property type="protein sequence ID" value="CAD7085564.1"/>
    <property type="molecule type" value="Genomic_DNA"/>
</dbReference>